<proteinExistence type="predicted"/>
<gene>
    <name evidence="1" type="ORF">BH720_022985</name>
</gene>
<keyword evidence="2" id="KW-1185">Reference proteome</keyword>
<protein>
    <submittedName>
        <fullName evidence="1">Uncharacterized protein</fullName>
    </submittedName>
</protein>
<evidence type="ECO:0000313" key="2">
    <source>
        <dbReference type="Proteomes" id="UP000095472"/>
    </source>
</evidence>
<reference evidence="1 2" key="1">
    <citation type="journal article" date="2016" name="Genome Announc.">
        <title>Draft Genome Sequence of the Thermotolerant Cyanobacterium Desertifilum sp. IPPAS B-1220.</title>
        <authorList>
            <person name="Mironov K.S."/>
            <person name="Sinetova M.A."/>
            <person name="Bolatkhan K."/>
            <person name="Zayadan B.K."/>
            <person name="Ustinova V.V."/>
            <person name="Kupriyanova E.V."/>
            <person name="Skrypnik A.N."/>
            <person name="Gogoleva N.E."/>
            <person name="Gogolev Y.V."/>
            <person name="Los D.A."/>
        </authorList>
    </citation>
    <scope>NUCLEOTIDE SEQUENCE [LARGE SCALE GENOMIC DNA]</scope>
    <source>
        <strain evidence="1 2">IPPAS B-1220</strain>
    </source>
</reference>
<sequence length="51" mass="5392">MALWSLVAAIAALHYGLKLKLTQAIAISTLGWVAVQIAVGTLQLVVQAFLD</sequence>
<dbReference type="Proteomes" id="UP000095472">
    <property type="component" value="Chromosome"/>
</dbReference>
<name>A0ACD5GPU6_9CYAN</name>
<organism evidence="1 2">
    <name type="scientific">Desertifilum tharense IPPAS B-1220</name>
    <dbReference type="NCBI Taxonomy" id="1781255"/>
    <lineage>
        <taxon>Bacteria</taxon>
        <taxon>Bacillati</taxon>
        <taxon>Cyanobacteriota</taxon>
        <taxon>Cyanophyceae</taxon>
        <taxon>Desertifilales</taxon>
        <taxon>Desertifilaceae</taxon>
        <taxon>Desertifilum</taxon>
    </lineage>
</organism>
<evidence type="ECO:0000313" key="1">
    <source>
        <dbReference type="EMBL" id="XPM62529.1"/>
    </source>
</evidence>
<accession>A0ACD5GPU6</accession>
<dbReference type="EMBL" id="CP182909">
    <property type="protein sequence ID" value="XPM62529.1"/>
    <property type="molecule type" value="Genomic_DNA"/>
</dbReference>